<dbReference type="SUPFAM" id="SSF52980">
    <property type="entry name" value="Restriction endonuclease-like"/>
    <property type="match status" value="1"/>
</dbReference>
<dbReference type="Gene3D" id="1.10.486.10">
    <property type="entry name" value="PCRA, domain 4"/>
    <property type="match status" value="1"/>
</dbReference>
<evidence type="ECO:0000313" key="18">
    <source>
        <dbReference type="EMBL" id="CAA9229833.1"/>
    </source>
</evidence>
<evidence type="ECO:0000256" key="6">
    <source>
        <dbReference type="ARBA" id="ARBA00022839"/>
    </source>
</evidence>
<evidence type="ECO:0000256" key="14">
    <source>
        <dbReference type="PROSITE-ProRule" id="PRU00560"/>
    </source>
</evidence>
<keyword evidence="7 14" id="KW-0067">ATP-binding</keyword>
<keyword evidence="8" id="KW-0238">DNA-binding</keyword>
<dbReference type="PANTHER" id="PTHR11070:SF23">
    <property type="entry name" value="RECBCD ENZYME SUBUNIT RECB"/>
    <property type="match status" value="1"/>
</dbReference>
<dbReference type="InterPro" id="IPR011604">
    <property type="entry name" value="PDDEXK-like_dom_sf"/>
</dbReference>
<dbReference type="PANTHER" id="PTHR11070">
    <property type="entry name" value="UVRD / RECB / PCRA DNA HELICASE FAMILY MEMBER"/>
    <property type="match status" value="1"/>
</dbReference>
<protein>
    <recommendedName>
        <fullName evidence="12">DNA 3'-5' helicase</fullName>
        <ecNumber evidence="12">5.6.2.4</ecNumber>
    </recommendedName>
</protein>
<keyword evidence="1" id="KW-0540">Nuclease</keyword>
<dbReference type="GO" id="GO:0043138">
    <property type="term" value="F:3'-5' DNA helicase activity"/>
    <property type="evidence" value="ECO:0007669"/>
    <property type="project" value="UniProtKB-EC"/>
</dbReference>
<dbReference type="InterPro" id="IPR011335">
    <property type="entry name" value="Restrct_endonuc-II-like"/>
</dbReference>
<keyword evidence="10" id="KW-0413">Isomerase</keyword>
<evidence type="ECO:0000256" key="10">
    <source>
        <dbReference type="ARBA" id="ARBA00023235"/>
    </source>
</evidence>
<dbReference type="InterPro" id="IPR000212">
    <property type="entry name" value="DNA_helicase_UvrD/REP"/>
</dbReference>
<dbReference type="GO" id="GO:0004527">
    <property type="term" value="F:exonuclease activity"/>
    <property type="evidence" value="ECO:0007669"/>
    <property type="project" value="UniProtKB-KW"/>
</dbReference>
<dbReference type="InterPro" id="IPR014017">
    <property type="entry name" value="DNA_helicase_UvrD-like_C"/>
</dbReference>
<evidence type="ECO:0000256" key="3">
    <source>
        <dbReference type="ARBA" id="ARBA00022763"/>
    </source>
</evidence>
<dbReference type="Pfam" id="PF00580">
    <property type="entry name" value="UvrD-helicase"/>
    <property type="match status" value="1"/>
</dbReference>
<keyword evidence="5 14" id="KW-0347">Helicase</keyword>
<evidence type="ECO:0000259" key="17">
    <source>
        <dbReference type="PROSITE" id="PS51217"/>
    </source>
</evidence>
<feature type="domain" description="UvrD-like helicase C-terminal" evidence="17">
    <location>
        <begin position="450"/>
        <end position="751"/>
    </location>
</feature>
<dbReference type="InterPro" id="IPR027417">
    <property type="entry name" value="P-loop_NTPase"/>
</dbReference>
<reference evidence="18" key="1">
    <citation type="submission" date="2020-02" db="EMBL/GenBank/DDBJ databases">
        <authorList>
            <person name="Meier V. D."/>
        </authorList>
    </citation>
    <scope>NUCLEOTIDE SEQUENCE</scope>
    <source>
        <strain evidence="18">AVDCRST_MAG20</strain>
    </source>
</reference>
<dbReference type="AlphaFoldDB" id="A0A6J4HPG8"/>
<keyword evidence="3" id="KW-0227">DNA damage</keyword>
<feature type="region of interest" description="Disordered" evidence="15">
    <location>
        <begin position="910"/>
        <end position="941"/>
    </location>
</feature>
<organism evidence="18">
    <name type="scientific">uncultured Acidimicrobiales bacterium</name>
    <dbReference type="NCBI Taxonomy" id="310071"/>
    <lineage>
        <taxon>Bacteria</taxon>
        <taxon>Bacillati</taxon>
        <taxon>Actinomycetota</taxon>
        <taxon>Acidimicrobiia</taxon>
        <taxon>Acidimicrobiales</taxon>
        <taxon>environmental samples</taxon>
    </lineage>
</organism>
<gene>
    <name evidence="18" type="ORF">AVDCRST_MAG20-1184</name>
</gene>
<accession>A0A6J4HPG8</accession>
<evidence type="ECO:0000256" key="2">
    <source>
        <dbReference type="ARBA" id="ARBA00022741"/>
    </source>
</evidence>
<evidence type="ECO:0000256" key="4">
    <source>
        <dbReference type="ARBA" id="ARBA00022801"/>
    </source>
</evidence>
<name>A0A6J4HPG8_9ACTN</name>
<keyword evidence="6" id="KW-0269">Exonuclease</keyword>
<evidence type="ECO:0000256" key="7">
    <source>
        <dbReference type="ARBA" id="ARBA00022840"/>
    </source>
</evidence>
<evidence type="ECO:0000259" key="16">
    <source>
        <dbReference type="PROSITE" id="PS51198"/>
    </source>
</evidence>
<dbReference type="InterPro" id="IPR014016">
    <property type="entry name" value="UvrD-like_ATP-bd"/>
</dbReference>
<evidence type="ECO:0000256" key="1">
    <source>
        <dbReference type="ARBA" id="ARBA00022722"/>
    </source>
</evidence>
<dbReference type="SUPFAM" id="SSF52540">
    <property type="entry name" value="P-loop containing nucleoside triphosphate hydrolases"/>
    <property type="match status" value="1"/>
</dbReference>
<feature type="domain" description="UvrD-like helicase ATP-binding" evidence="16">
    <location>
        <begin position="8"/>
        <end position="449"/>
    </location>
</feature>
<dbReference type="EMBL" id="CADCSY010000046">
    <property type="protein sequence ID" value="CAA9229833.1"/>
    <property type="molecule type" value="Genomic_DNA"/>
</dbReference>
<comment type="catalytic activity">
    <reaction evidence="13">
        <text>ATP + H2O = ADP + phosphate + H(+)</text>
        <dbReference type="Rhea" id="RHEA:13065"/>
        <dbReference type="ChEBI" id="CHEBI:15377"/>
        <dbReference type="ChEBI" id="CHEBI:15378"/>
        <dbReference type="ChEBI" id="CHEBI:30616"/>
        <dbReference type="ChEBI" id="CHEBI:43474"/>
        <dbReference type="ChEBI" id="CHEBI:456216"/>
        <dbReference type="EC" id="5.6.2.4"/>
    </reaction>
</comment>
<dbReference type="PROSITE" id="PS51198">
    <property type="entry name" value="UVRD_HELICASE_ATP_BIND"/>
    <property type="match status" value="1"/>
</dbReference>
<evidence type="ECO:0000256" key="15">
    <source>
        <dbReference type="SAM" id="MobiDB-lite"/>
    </source>
</evidence>
<evidence type="ECO:0000256" key="5">
    <source>
        <dbReference type="ARBA" id="ARBA00022806"/>
    </source>
</evidence>
<dbReference type="Pfam" id="PF13361">
    <property type="entry name" value="UvrD_C"/>
    <property type="match status" value="2"/>
</dbReference>
<dbReference type="GO" id="GO:0000725">
    <property type="term" value="P:recombinational repair"/>
    <property type="evidence" value="ECO:0007669"/>
    <property type="project" value="TreeGrafter"/>
</dbReference>
<evidence type="ECO:0000256" key="9">
    <source>
        <dbReference type="ARBA" id="ARBA00023204"/>
    </source>
</evidence>
<proteinExistence type="predicted"/>
<keyword evidence="2 14" id="KW-0547">Nucleotide-binding</keyword>
<dbReference type="GO" id="GO:0003677">
    <property type="term" value="F:DNA binding"/>
    <property type="evidence" value="ECO:0007669"/>
    <property type="project" value="UniProtKB-KW"/>
</dbReference>
<dbReference type="GO" id="GO:0009338">
    <property type="term" value="C:exodeoxyribonuclease V complex"/>
    <property type="evidence" value="ECO:0007669"/>
    <property type="project" value="TreeGrafter"/>
</dbReference>
<evidence type="ECO:0000256" key="13">
    <source>
        <dbReference type="ARBA" id="ARBA00048988"/>
    </source>
</evidence>
<dbReference type="Pfam" id="PF12705">
    <property type="entry name" value="PDDEXK_1"/>
    <property type="match status" value="1"/>
</dbReference>
<evidence type="ECO:0000256" key="11">
    <source>
        <dbReference type="ARBA" id="ARBA00034617"/>
    </source>
</evidence>
<keyword evidence="4 14" id="KW-0378">Hydrolase</keyword>
<evidence type="ECO:0000256" key="12">
    <source>
        <dbReference type="ARBA" id="ARBA00034808"/>
    </source>
</evidence>
<dbReference type="Gene3D" id="3.40.50.300">
    <property type="entry name" value="P-loop containing nucleotide triphosphate hydrolases"/>
    <property type="match status" value="4"/>
</dbReference>
<dbReference type="InterPro" id="IPR038726">
    <property type="entry name" value="PDDEXK_AddAB-type"/>
</dbReference>
<dbReference type="Gene3D" id="3.90.320.10">
    <property type="match status" value="1"/>
</dbReference>
<keyword evidence="9" id="KW-0234">DNA repair</keyword>
<dbReference type="GO" id="GO:0005829">
    <property type="term" value="C:cytosol"/>
    <property type="evidence" value="ECO:0007669"/>
    <property type="project" value="TreeGrafter"/>
</dbReference>
<evidence type="ECO:0000256" key="8">
    <source>
        <dbReference type="ARBA" id="ARBA00023125"/>
    </source>
</evidence>
<feature type="binding site" evidence="14">
    <location>
        <begin position="29"/>
        <end position="36"/>
    </location>
    <ligand>
        <name>ATP</name>
        <dbReference type="ChEBI" id="CHEBI:30616"/>
    </ligand>
</feature>
<sequence>MTTPRLPVDHAHRRRIEQTGLHETLFVEAGAGTGKTHELVERILHLVTDDAVPLAAIAAITFTEAAAAELRDRVRERLERRLAEAPDDADRRACQQALDEVDEAAISTLHGFALRILSEQPLDVGLPPRVEILDEVSSQLGFQERWRRFADDLYADPMAEELVLRAWALGIEVDSPRRISTLRHVAEVFEDSWDRLDVVADLAHPPLPPVDLSSITAALARLDGLEADCHNPSNALRVRIGEVRREVSEVLDQDDPDRQLTMVKARRAGWKGGRSGVAKEWVDVVAARSALDEVGAAAAAVVERSTDEVLRRFATRIACFTRDAAEVRRAEGMLDFHDLLVLARRLVRTSPSARAALHDRYRRLLLDEFQDTDPIQIEVAVLIAAAVDSGPADRPWSEVATEPGRLFFVGDPKQSIYRFRRADIGLFLDARDAFGGAAPVPLHQSFRTVAPILDWVNHVFGQLMADEVPRAQARYQPLQAHRTGHPCDHRVVLLGGETKALAGELREQEARAVAEAIATIRDDPAAWLVQDERTKAWREPRLSDITVLLPTRTSLRQLEDALEAEQIPSRVATGTLVYDTQEVREVLDALRAIDDPGDAIALVSALRSPLYACSDMDLFTFHEAGGHWDLRRQTPTALPSDHPVVAALDHLRSLWEVRWWHDPSTLLDRLLRDRHAFSLAFSHRRPREVWRRLRFLVDQARAFEEAGGGGLRPFLAWAELQRAEGSRVHEPLHAETDDDAVSILTIHGAKGLEFPITILSGASTQLGGRRNGVAVLWQDGSPELKLKADTSTEHFARLADIEAEMDVHERARLLYVACTRARDHLIVSTFHAPGKTSFGQWLHHLSGEEAEGGWRRLPARHARDRAEAPCNPPPTPVDDREGWIAARTALLDQRARTTFLSATAIARQAAADQETVARDATGAASAGDDRDDRAAGPWRRGRAGTAIGRAVHATLQLHDGDPATIDALAAQHAHLEAVPEAADTIATLVRSALRAPSVVAAGAAERSWRELYVAAPVGNRAVEGYIDLLYESPEGLVLVDYKTDTISGPAEADLKAARYGLQTATYALALEASTGLEVVAANLVFCTSGAPIERPVLDLDALKDQVRRLVEDGTGALAAT</sequence>
<dbReference type="EC" id="5.6.2.4" evidence="12"/>
<dbReference type="PROSITE" id="PS51217">
    <property type="entry name" value="UVRD_HELICASE_CTER"/>
    <property type="match status" value="1"/>
</dbReference>
<comment type="catalytic activity">
    <reaction evidence="11">
        <text>Couples ATP hydrolysis with the unwinding of duplex DNA by translocating in the 3'-5' direction.</text>
        <dbReference type="EC" id="5.6.2.4"/>
    </reaction>
</comment>
<dbReference type="GO" id="GO:0005524">
    <property type="term" value="F:ATP binding"/>
    <property type="evidence" value="ECO:0007669"/>
    <property type="project" value="UniProtKB-UniRule"/>
</dbReference>